<dbReference type="EMBL" id="CP075546">
    <property type="protein sequence ID" value="QVV88830.1"/>
    <property type="molecule type" value="Genomic_DNA"/>
</dbReference>
<dbReference type="KEGG" id="mrtj:KHC33_16230"/>
<gene>
    <name evidence="1" type="ORF">KHC33_16230</name>
</gene>
<dbReference type="NCBIfam" id="TIGR03291">
    <property type="entry name" value="methan_mark_17"/>
    <property type="match status" value="1"/>
</dbReference>
<dbReference type="Pfam" id="PF09886">
    <property type="entry name" value="DUF2113"/>
    <property type="match status" value="1"/>
</dbReference>
<evidence type="ECO:0000313" key="1">
    <source>
        <dbReference type="EMBL" id="QVV88830.1"/>
    </source>
</evidence>
<dbReference type="Proteomes" id="UP000680656">
    <property type="component" value="Chromosome"/>
</dbReference>
<keyword evidence="2" id="KW-1185">Reference proteome</keyword>
<dbReference type="GeneID" id="65098764"/>
<name>A0A8E7EJU6_9EURY</name>
<dbReference type="AlphaFoldDB" id="A0A8E7EJU6"/>
<dbReference type="InterPro" id="IPR016762">
    <property type="entry name" value="Methan_mark_17"/>
</dbReference>
<accession>A0A8E7EJU6</accession>
<reference evidence="1 2" key="1">
    <citation type="submission" date="2021-05" db="EMBL/GenBank/DDBJ databases">
        <title>A novel Methanospirillum isolate from a pyrite-forming mixed culture.</title>
        <authorList>
            <person name="Bunk B."/>
            <person name="Sproer C."/>
            <person name="Spring S."/>
            <person name="Pester M."/>
        </authorList>
    </citation>
    <scope>NUCLEOTIDE SEQUENCE [LARGE SCALE GENOMIC DNA]</scope>
    <source>
        <strain evidence="1 2">J.3.6.1-F.2.7.3</strain>
    </source>
</reference>
<dbReference type="RefSeq" id="WP_214419633.1">
    <property type="nucleotide sequence ID" value="NZ_CP075546.1"/>
</dbReference>
<organism evidence="1 2">
    <name type="scientific">Methanospirillum purgamenti</name>
    <dbReference type="NCBI Taxonomy" id="2834276"/>
    <lineage>
        <taxon>Archaea</taxon>
        <taxon>Methanobacteriati</taxon>
        <taxon>Methanobacteriota</taxon>
        <taxon>Stenosarchaea group</taxon>
        <taxon>Methanomicrobia</taxon>
        <taxon>Methanomicrobiales</taxon>
        <taxon>Methanospirillaceae</taxon>
        <taxon>Methanospirillum</taxon>
    </lineage>
</organism>
<proteinExistence type="predicted"/>
<evidence type="ECO:0000313" key="2">
    <source>
        <dbReference type="Proteomes" id="UP000680656"/>
    </source>
</evidence>
<protein>
    <submittedName>
        <fullName evidence="1">Methanogenesis marker 17 protein</fullName>
    </submittedName>
</protein>
<dbReference type="PIRSF" id="PIRSF019464">
    <property type="entry name" value="UCP019464"/>
    <property type="match status" value="1"/>
</dbReference>
<sequence>MSTLEYFEVDSTEPVGGALYRRIASTVITDHNLLKVLEKLRIFVDPKVPIFVAVGITRTVPRTITVSDLAGVTFDEQKITLAIADETYLADLLQILWTRYGKDRISQPDRFTIEIQVSAETNQQDIENLAVADPTEGLFKDLIYSMQVICPEGFRIKKQFFHEGKFWFVASENTLPEDVAPLVDEQFRIMEAAS</sequence>